<dbReference type="SUPFAM" id="SSF51735">
    <property type="entry name" value="NAD(P)-binding Rossmann-fold domains"/>
    <property type="match status" value="1"/>
</dbReference>
<organism evidence="2">
    <name type="scientific">marine metagenome</name>
    <dbReference type="NCBI Taxonomy" id="408172"/>
    <lineage>
        <taxon>unclassified sequences</taxon>
        <taxon>metagenomes</taxon>
        <taxon>ecological metagenomes</taxon>
    </lineage>
</organism>
<proteinExistence type="predicted"/>
<keyword evidence="1" id="KW-0560">Oxidoreductase</keyword>
<dbReference type="GO" id="GO:0016491">
    <property type="term" value="F:oxidoreductase activity"/>
    <property type="evidence" value="ECO:0007669"/>
    <property type="project" value="UniProtKB-KW"/>
</dbReference>
<evidence type="ECO:0000313" key="2">
    <source>
        <dbReference type="EMBL" id="SUZ47654.1"/>
    </source>
</evidence>
<reference evidence="2" key="1">
    <citation type="submission" date="2018-05" db="EMBL/GenBank/DDBJ databases">
        <authorList>
            <person name="Lanie J.A."/>
            <person name="Ng W.-L."/>
            <person name="Kazmierczak K.M."/>
            <person name="Andrzejewski T.M."/>
            <person name="Davidsen T.M."/>
            <person name="Wayne K.J."/>
            <person name="Tettelin H."/>
            <person name="Glass J.I."/>
            <person name="Rusch D."/>
            <person name="Podicherti R."/>
            <person name="Tsui H.-C.T."/>
            <person name="Winkler M.E."/>
        </authorList>
    </citation>
    <scope>NUCLEOTIDE SEQUENCE</scope>
</reference>
<dbReference type="Gene3D" id="3.40.50.720">
    <property type="entry name" value="NAD(P)-binding Rossmann-like Domain"/>
    <property type="match status" value="1"/>
</dbReference>
<sequence>MSEDRVVVITGSSSGLGAAMIKDFAARGFGVCINYIVEKDAQGVYSEVLKTTGESKAMMYRANVADREEVRAMFDAVIDKFGRVDILINTAGINRDAPFDELTDENWHAVISAHLHGHFVCSQEYVFHNPDHEGVIINLGAPCGQVGRKNGANFCAAKGAIFAFTKCIAQELAPRIRVNCLVPGSVKTREVIERYDLDTEEGLAKEVATLPMGRLGEFEDIIKMVHCMVDAEYTTGANFYANGGQTMH</sequence>
<dbReference type="PANTHER" id="PTHR43639:SF9">
    <property type="entry name" value="BLL5898 PROTEIN"/>
    <property type="match status" value="1"/>
</dbReference>
<dbReference type="PANTHER" id="PTHR43639">
    <property type="entry name" value="OXIDOREDUCTASE, SHORT-CHAIN DEHYDROGENASE/REDUCTASE FAMILY (AFU_ORTHOLOGUE AFUA_5G02870)"/>
    <property type="match status" value="1"/>
</dbReference>
<name>A0A381N0U4_9ZZZZ</name>
<dbReference type="InterPro" id="IPR002347">
    <property type="entry name" value="SDR_fam"/>
</dbReference>
<dbReference type="InterPro" id="IPR036291">
    <property type="entry name" value="NAD(P)-bd_dom_sf"/>
</dbReference>
<dbReference type="Pfam" id="PF00106">
    <property type="entry name" value="adh_short"/>
    <property type="match status" value="1"/>
</dbReference>
<protein>
    <submittedName>
        <fullName evidence="2">Uncharacterized protein</fullName>
    </submittedName>
</protein>
<evidence type="ECO:0000256" key="1">
    <source>
        <dbReference type="ARBA" id="ARBA00023002"/>
    </source>
</evidence>
<accession>A0A381N0U4</accession>
<dbReference type="EMBL" id="UINC01000028">
    <property type="protein sequence ID" value="SUZ47654.1"/>
    <property type="molecule type" value="Genomic_DNA"/>
</dbReference>
<gene>
    <name evidence="2" type="ORF">METZ01_LOCUS508</name>
</gene>
<dbReference type="PRINTS" id="PR00081">
    <property type="entry name" value="GDHRDH"/>
</dbReference>
<dbReference type="AlphaFoldDB" id="A0A381N0U4"/>
<dbReference type="PRINTS" id="PR00080">
    <property type="entry name" value="SDRFAMILY"/>
</dbReference>
<dbReference type="FunFam" id="3.40.50.720:FF:000084">
    <property type="entry name" value="Short-chain dehydrogenase reductase"/>
    <property type="match status" value="1"/>
</dbReference>